<evidence type="ECO:0000313" key="2">
    <source>
        <dbReference type="Proteomes" id="UP000183994"/>
    </source>
</evidence>
<protein>
    <recommendedName>
        <fullName evidence="3">Queuine tRNA-ribosyltransferase</fullName>
    </recommendedName>
</protein>
<dbReference type="EMBL" id="FQZU01000014">
    <property type="protein sequence ID" value="SHJ91537.1"/>
    <property type="molecule type" value="Genomic_DNA"/>
</dbReference>
<reference evidence="2" key="1">
    <citation type="submission" date="2016-11" db="EMBL/GenBank/DDBJ databases">
        <authorList>
            <person name="Varghese N."/>
            <person name="Submissions S."/>
        </authorList>
    </citation>
    <scope>NUCLEOTIDE SEQUENCE [LARGE SCALE GENOMIC DNA]</scope>
    <source>
        <strain evidence="2">DSM 16219</strain>
    </source>
</reference>
<dbReference type="RefSeq" id="WP_073476343.1">
    <property type="nucleotide sequence ID" value="NZ_FQZU01000014.1"/>
</dbReference>
<accession>A0A1M6N774</accession>
<sequence>MNKRCKFWYLSVMNPTEGVAPDLTDQFMINQKYPFPRSREGALRKKQLVCSDSGGYQILKCLQNGGRVWVSPHLRPRKTKSHLILNPRDICLEYARTHTTVGFLLDYPTDEYDTKEDYIWKRDQSIKVRDMMLPLAEKICPNVELAIALQPRYGVIKDVEDYFPRIRHPRVRTYGFPIRGGGPQEIAYALSYLNSQGVRKVHLLGSSTAPHVMVLGQAAGMRMFKRITFDSTTYLQHFRAGLYKFGNKSFLDYHTMASRPRRDGELCKFRNSARLKPLLDYNDGKWETVLGEYDPPEEATVKDWIGFYNIQVIHQFAERMARYARKGILYDHVEGCWLDLEAKTKVLCALDMLHLAVEQGHDSVKEYYRRTTPPEVSTDD</sequence>
<dbReference type="Proteomes" id="UP000183994">
    <property type="component" value="Unassembled WGS sequence"/>
</dbReference>
<dbReference type="AlphaFoldDB" id="A0A1M6N774"/>
<gene>
    <name evidence="1" type="ORF">SAMN02745216_02538</name>
</gene>
<proteinExistence type="predicted"/>
<dbReference type="OrthoDB" id="5426141at2"/>
<organism evidence="1 2">
    <name type="scientific">Desulfatibacillum alkenivorans DSM 16219</name>
    <dbReference type="NCBI Taxonomy" id="1121393"/>
    <lineage>
        <taxon>Bacteria</taxon>
        <taxon>Pseudomonadati</taxon>
        <taxon>Thermodesulfobacteriota</taxon>
        <taxon>Desulfobacteria</taxon>
        <taxon>Desulfobacterales</taxon>
        <taxon>Desulfatibacillaceae</taxon>
        <taxon>Desulfatibacillum</taxon>
    </lineage>
</organism>
<evidence type="ECO:0008006" key="3">
    <source>
        <dbReference type="Google" id="ProtNLM"/>
    </source>
</evidence>
<name>A0A1M6N774_9BACT</name>
<evidence type="ECO:0000313" key="1">
    <source>
        <dbReference type="EMBL" id="SHJ91537.1"/>
    </source>
</evidence>
<keyword evidence="2" id="KW-1185">Reference proteome</keyword>